<dbReference type="InterPro" id="IPR005674">
    <property type="entry name" value="CocE/Ser_esterase"/>
</dbReference>
<evidence type="ECO:0000313" key="4">
    <source>
        <dbReference type="Proteomes" id="UP000260665"/>
    </source>
</evidence>
<reference evidence="3 4" key="1">
    <citation type="submission" date="2018-05" db="EMBL/GenBank/DDBJ databases">
        <title>Rhodoferax soyangensis sp.nov., isolated from an oligotrophic freshwater lake.</title>
        <authorList>
            <person name="Park M."/>
        </authorList>
    </citation>
    <scope>NUCLEOTIDE SEQUENCE [LARGE SCALE GENOMIC DNA]</scope>
    <source>
        <strain evidence="3 4">IMCC26218</strain>
    </source>
</reference>
<dbReference type="NCBIfam" id="TIGR00976">
    <property type="entry name" value="CocE_NonD"/>
    <property type="match status" value="1"/>
</dbReference>
<evidence type="ECO:0000313" key="3">
    <source>
        <dbReference type="EMBL" id="RFO98368.1"/>
    </source>
</evidence>
<dbReference type="Pfam" id="PF02129">
    <property type="entry name" value="Peptidase_S15"/>
    <property type="match status" value="1"/>
</dbReference>
<dbReference type="SUPFAM" id="SSF53474">
    <property type="entry name" value="alpha/beta-Hydrolases"/>
    <property type="match status" value="1"/>
</dbReference>
<name>A0A3E1RG73_9BURK</name>
<dbReference type="Gene3D" id="2.60.120.260">
    <property type="entry name" value="Galactose-binding domain-like"/>
    <property type="match status" value="1"/>
</dbReference>
<dbReference type="InterPro" id="IPR000383">
    <property type="entry name" value="Xaa-Pro-like_dom"/>
</dbReference>
<organism evidence="3 4">
    <name type="scientific">Rhodoferax lacus</name>
    <dbReference type="NCBI Taxonomy" id="2184758"/>
    <lineage>
        <taxon>Bacteria</taxon>
        <taxon>Pseudomonadati</taxon>
        <taxon>Pseudomonadota</taxon>
        <taxon>Betaproteobacteria</taxon>
        <taxon>Burkholderiales</taxon>
        <taxon>Comamonadaceae</taxon>
        <taxon>Rhodoferax</taxon>
    </lineage>
</organism>
<dbReference type="Gene3D" id="3.40.50.1820">
    <property type="entry name" value="alpha/beta hydrolase"/>
    <property type="match status" value="2"/>
</dbReference>
<dbReference type="PANTHER" id="PTHR43056">
    <property type="entry name" value="PEPTIDASE S9 PROLYL OLIGOPEPTIDASE"/>
    <property type="match status" value="1"/>
</dbReference>
<dbReference type="RefSeq" id="WP_117172903.1">
    <property type="nucleotide sequence ID" value="NZ_QFZK01000001.1"/>
</dbReference>
<evidence type="ECO:0000259" key="2">
    <source>
        <dbReference type="SMART" id="SM00939"/>
    </source>
</evidence>
<comment type="caution">
    <text evidence="3">The sequence shown here is derived from an EMBL/GenBank/DDBJ whole genome shotgun (WGS) entry which is preliminary data.</text>
</comment>
<dbReference type="InterPro" id="IPR050585">
    <property type="entry name" value="Xaa-Pro_dipeptidyl-ppase/CocE"/>
</dbReference>
<dbReference type="AlphaFoldDB" id="A0A3E1RG73"/>
<dbReference type="OrthoDB" id="9806163at2"/>
<dbReference type="InterPro" id="IPR029058">
    <property type="entry name" value="AB_hydrolase_fold"/>
</dbReference>
<dbReference type="SMART" id="SM00939">
    <property type="entry name" value="PepX_C"/>
    <property type="match status" value="1"/>
</dbReference>
<sequence>MKTVKSFPRKVQEISNTFITLPDGTQLAARIWLPKDAGKHPVPAILEYLPYRKRDGTHIRDALTHPYIAGHGYACVRVDMRGSGDSDGVMLDEYTQVELDDACAVIAWLRQQPWCSGNIGMMGISWGGFNSLQVAAMRPEGLKAIITLCSTDDRYTDDIHYKGGCLLNENLGWSATMFAYSSRAPDPLLVGERWRDMWLQRLEAEPLLAIDWLQHPHRDAYWKHGSVNEDYSAIQAAVLAVGGWNDAYTNAVPRLVGNLKSPAKGIIGPWAHKYPHFAVPEPRIGFLQEALRWWDQWLKGENTGVQKDPAFRTYIMEPSRPGGSISHIAGRWVSDIQWPFDKGEVQRWHLNAEGLSTAKGKAGKQTHNSLQSVGGDGGEYCIIWLGPEFAGDQRHDDSGSLTFDSVPLGKDMDLVGAPTFTLKFSSDKPVANVAVRLNMVWPDGAVSRISYAVFNLCHRNGHEKPQALEVGKTYTVRIPLDDVAATLPKGHKLRVSLSTSYWPMIWPSPEPVMLTVHTAASFIDLPVRAARRNEKAPVFAPSEAAAPVKLVEHSKPFNKRELTRDQATGETRLTIVDDFGRSTIAEHGLALWACGRESYSILPNDPLSARQECHWTEERERGDWKVRTETRSAMTASKTHWHVTGRLEAFENDVLVWSRDWDHKIRRNLL</sequence>
<dbReference type="EMBL" id="QFZK01000001">
    <property type="protein sequence ID" value="RFO98368.1"/>
    <property type="molecule type" value="Genomic_DNA"/>
</dbReference>
<gene>
    <name evidence="3" type="ORF">DIC66_00220</name>
</gene>
<dbReference type="GO" id="GO:0008239">
    <property type="term" value="F:dipeptidyl-peptidase activity"/>
    <property type="evidence" value="ECO:0007669"/>
    <property type="project" value="InterPro"/>
</dbReference>
<dbReference type="PANTHER" id="PTHR43056:SF10">
    <property type="entry name" value="COCE_NOND FAMILY, PUTATIVE (AFU_ORTHOLOGUE AFUA_7G00600)-RELATED"/>
    <property type="match status" value="1"/>
</dbReference>
<protein>
    <submittedName>
        <fullName evidence="3">Peptidase S15</fullName>
    </submittedName>
</protein>
<accession>A0A3E1RG73</accession>
<evidence type="ECO:0000256" key="1">
    <source>
        <dbReference type="ARBA" id="ARBA00022801"/>
    </source>
</evidence>
<feature type="domain" description="Xaa-Pro dipeptidyl-peptidase C-terminal" evidence="2">
    <location>
        <begin position="291"/>
        <end position="545"/>
    </location>
</feature>
<keyword evidence="1" id="KW-0378">Hydrolase</keyword>
<dbReference type="SUPFAM" id="SSF49785">
    <property type="entry name" value="Galactose-binding domain-like"/>
    <property type="match status" value="1"/>
</dbReference>
<keyword evidence="4" id="KW-1185">Reference proteome</keyword>
<proteinExistence type="predicted"/>
<dbReference type="InterPro" id="IPR008979">
    <property type="entry name" value="Galactose-bd-like_sf"/>
</dbReference>
<dbReference type="InterPro" id="IPR013736">
    <property type="entry name" value="Xaa-Pro_dipept_C"/>
</dbReference>
<dbReference type="Pfam" id="PF08530">
    <property type="entry name" value="PepX_C"/>
    <property type="match status" value="1"/>
</dbReference>
<dbReference type="Proteomes" id="UP000260665">
    <property type="component" value="Unassembled WGS sequence"/>
</dbReference>